<dbReference type="InterPro" id="IPR029058">
    <property type="entry name" value="AB_hydrolase_fold"/>
</dbReference>
<dbReference type="AlphaFoldDB" id="A0A4P9VLV8"/>
<feature type="chain" id="PRO_5020644059" description="Alpha/beta hydrolase" evidence="1">
    <location>
        <begin position="29"/>
        <end position="694"/>
    </location>
</feature>
<dbReference type="RefSeq" id="WP_094787078.1">
    <property type="nucleotide sequence ID" value="NZ_NDXW01000001.1"/>
</dbReference>
<feature type="signal peptide" evidence="1">
    <location>
        <begin position="1"/>
        <end position="28"/>
    </location>
</feature>
<proteinExistence type="predicted"/>
<protein>
    <recommendedName>
        <fullName evidence="4">Alpha/beta hydrolase</fullName>
    </recommendedName>
</protein>
<accession>A0A4P9VLV8</accession>
<dbReference type="EMBL" id="NDXW01000001">
    <property type="protein sequence ID" value="RDH43836.1"/>
    <property type="molecule type" value="Genomic_DNA"/>
</dbReference>
<evidence type="ECO:0000313" key="3">
    <source>
        <dbReference type="Proteomes" id="UP000257039"/>
    </source>
</evidence>
<dbReference type="Proteomes" id="UP000257039">
    <property type="component" value="Unassembled WGS sequence"/>
</dbReference>
<evidence type="ECO:0000256" key="1">
    <source>
        <dbReference type="SAM" id="SignalP"/>
    </source>
</evidence>
<evidence type="ECO:0000313" key="2">
    <source>
        <dbReference type="EMBL" id="RDH43836.1"/>
    </source>
</evidence>
<name>A0A4P9VLV8_9GAMM</name>
<dbReference type="SUPFAM" id="SSF53474">
    <property type="entry name" value="alpha/beta-Hydrolases"/>
    <property type="match status" value="1"/>
</dbReference>
<organism evidence="2 3">
    <name type="scientific">Zooshikella ganghwensis</name>
    <dbReference type="NCBI Taxonomy" id="202772"/>
    <lineage>
        <taxon>Bacteria</taxon>
        <taxon>Pseudomonadati</taxon>
        <taxon>Pseudomonadota</taxon>
        <taxon>Gammaproteobacteria</taxon>
        <taxon>Oceanospirillales</taxon>
        <taxon>Zooshikellaceae</taxon>
        <taxon>Zooshikella</taxon>
    </lineage>
</organism>
<sequence>MNISTTKLLTTFFPVSLLSISISSSLIAGESTYDPTTQGVYSVVTKEYKIVDAEANPNDPNNPFKALKFKEEKLLPEGLKVSPYSEVEGVTYFPEGQSNLPVVLLLHGRHPVCSETMQWPCPEGETVIPSYKGYEYLGKHLASRGYFVVSISSNGINAYDNYEVMDDRGKMARSLLINHHLSLLYSANNYGASSQLGNSEKGRELASAIQGKLDFQRIGLMGHSRGGEGVLQYAEFNAVDNQLFDVDAVMLIGSVNFNEMSLTKASLGSILPYCDGDVSNLGSARIFDKTVESEKTYPHYQWTFMGANHNYFNTTWSPGTYDIQTADDWSLTYSNSILVKIVNNYLEKNPEALKFFEKNQNAGRKLIFESAALDNDLEIADPHCGGITVQKSENTKPFHYLGGIMSMYSKLYDEGREKNGLRRLDSLMAKVPNGRFSEEKTRNEAKKYITAFFDKSLMNLAENEQQDVNTILTLKDDSSNNTVLQSASQLTNEDIKVSYYQPEGYEFELDPSKDTHFNHEGIEFNFFKKTQTNDVFLDISEGFKVGFNMLPHVKRIQEDKIFPVETISKILLKINKKDGYYERNLNNIDLSNFNLLSIRMLNHPTSHSENPFQVQLTDYDNNSKTILIDEKELRMLPGNVTDSSQKLPKFLHHDVIINLNDFKGIDFTQVKSLKLIFDGGEANTYSISRIAFTK</sequence>
<gene>
    <name evidence="2" type="ORF">B9G39_10480</name>
</gene>
<reference evidence="2 3" key="1">
    <citation type="submission" date="2017-04" db="EMBL/GenBank/DDBJ databases">
        <title>Draft genome sequence of Zooshikella ganghwensis VG4 isolated from Red Sea sediments.</title>
        <authorList>
            <person name="Rehman Z."/>
            <person name="Alam I."/>
            <person name="Kamau A."/>
            <person name="Bajic V."/>
            <person name="Leiknes T."/>
        </authorList>
    </citation>
    <scope>NUCLEOTIDE SEQUENCE [LARGE SCALE GENOMIC DNA]</scope>
    <source>
        <strain evidence="2 3">VG4</strain>
    </source>
</reference>
<comment type="caution">
    <text evidence="2">The sequence shown here is derived from an EMBL/GenBank/DDBJ whole genome shotgun (WGS) entry which is preliminary data.</text>
</comment>
<dbReference type="Gene3D" id="3.40.50.1820">
    <property type="entry name" value="alpha/beta hydrolase"/>
    <property type="match status" value="1"/>
</dbReference>
<keyword evidence="1" id="KW-0732">Signal</keyword>
<evidence type="ECO:0008006" key="4">
    <source>
        <dbReference type="Google" id="ProtNLM"/>
    </source>
</evidence>
<keyword evidence="3" id="KW-1185">Reference proteome</keyword>